<evidence type="ECO:0000313" key="2">
    <source>
        <dbReference type="Proteomes" id="UP001241377"/>
    </source>
</evidence>
<keyword evidence="2" id="KW-1185">Reference proteome</keyword>
<organism evidence="1 2">
    <name type="scientific">Naganishia cerealis</name>
    <dbReference type="NCBI Taxonomy" id="610337"/>
    <lineage>
        <taxon>Eukaryota</taxon>
        <taxon>Fungi</taxon>
        <taxon>Dikarya</taxon>
        <taxon>Basidiomycota</taxon>
        <taxon>Agaricomycotina</taxon>
        <taxon>Tremellomycetes</taxon>
        <taxon>Filobasidiales</taxon>
        <taxon>Filobasidiaceae</taxon>
        <taxon>Naganishia</taxon>
    </lineage>
</organism>
<sequence length="227" mass="24484">MVDTLLNPLLTTVAAAAEYAGKLVTGQGFVTKYKPAAKSYAKQFNSEVLPQVARCSEKFEEQIQKVIYAHDIEVTLKAAGLSYVLYKITSWFSLYTLVFAGVVLTFTLPAVYVHNKKEIDAAVTQYTKLAKDKASELSAAAHKKAGPHFDTLVKKTGPLGSFINSKIPVRTAGSTVGTETNGYKEPTSAHTTGASKFPEVPSSADDSILDEFDDAADTSKVEVPVRL</sequence>
<gene>
    <name evidence="1" type="ORF">QFC19_006053</name>
</gene>
<proteinExistence type="predicted"/>
<reference evidence="1" key="1">
    <citation type="submission" date="2023-04" db="EMBL/GenBank/DDBJ databases">
        <title>Draft Genome sequencing of Naganishia species isolated from polar environments using Oxford Nanopore Technology.</title>
        <authorList>
            <person name="Leo P."/>
            <person name="Venkateswaran K."/>
        </authorList>
    </citation>
    <scope>NUCLEOTIDE SEQUENCE</scope>
    <source>
        <strain evidence="1">MNA-CCFEE 5261</strain>
    </source>
</reference>
<evidence type="ECO:0000313" key="1">
    <source>
        <dbReference type="EMBL" id="KAJ9099439.1"/>
    </source>
</evidence>
<comment type="caution">
    <text evidence="1">The sequence shown here is derived from an EMBL/GenBank/DDBJ whole genome shotgun (WGS) entry which is preliminary data.</text>
</comment>
<dbReference type="EMBL" id="JASBWR010000070">
    <property type="protein sequence ID" value="KAJ9099439.1"/>
    <property type="molecule type" value="Genomic_DNA"/>
</dbReference>
<dbReference type="Proteomes" id="UP001241377">
    <property type="component" value="Unassembled WGS sequence"/>
</dbReference>
<name>A0ACC2VJW5_9TREE</name>
<protein>
    <submittedName>
        <fullName evidence="1">Uncharacterized protein</fullName>
    </submittedName>
</protein>
<accession>A0ACC2VJW5</accession>